<organism evidence="1 2">
    <name type="scientific">Aegilops tauschii subsp. strangulata</name>
    <name type="common">Goatgrass</name>
    <dbReference type="NCBI Taxonomy" id="200361"/>
    <lineage>
        <taxon>Eukaryota</taxon>
        <taxon>Viridiplantae</taxon>
        <taxon>Streptophyta</taxon>
        <taxon>Embryophyta</taxon>
        <taxon>Tracheophyta</taxon>
        <taxon>Spermatophyta</taxon>
        <taxon>Magnoliopsida</taxon>
        <taxon>Liliopsida</taxon>
        <taxon>Poales</taxon>
        <taxon>Poaceae</taxon>
        <taxon>BOP clade</taxon>
        <taxon>Pooideae</taxon>
        <taxon>Triticodae</taxon>
        <taxon>Triticeae</taxon>
        <taxon>Triticinae</taxon>
        <taxon>Aegilops</taxon>
    </lineage>
</organism>
<name>A0A453MT83_AEGTS</name>
<reference evidence="1" key="3">
    <citation type="journal article" date="2017" name="Nature">
        <title>Genome sequence of the progenitor of the wheat D genome Aegilops tauschii.</title>
        <authorList>
            <person name="Luo M.C."/>
            <person name="Gu Y.Q."/>
            <person name="Puiu D."/>
            <person name="Wang H."/>
            <person name="Twardziok S.O."/>
            <person name="Deal K.R."/>
            <person name="Huo N."/>
            <person name="Zhu T."/>
            <person name="Wang L."/>
            <person name="Wang Y."/>
            <person name="McGuire P.E."/>
            <person name="Liu S."/>
            <person name="Long H."/>
            <person name="Ramasamy R.K."/>
            <person name="Rodriguez J.C."/>
            <person name="Van S.L."/>
            <person name="Yuan L."/>
            <person name="Wang Z."/>
            <person name="Xia Z."/>
            <person name="Xiao L."/>
            <person name="Anderson O.D."/>
            <person name="Ouyang S."/>
            <person name="Liang Y."/>
            <person name="Zimin A.V."/>
            <person name="Pertea G."/>
            <person name="Qi P."/>
            <person name="Bennetzen J.L."/>
            <person name="Dai X."/>
            <person name="Dawson M.W."/>
            <person name="Muller H.G."/>
            <person name="Kugler K."/>
            <person name="Rivarola-Duarte L."/>
            <person name="Spannagl M."/>
            <person name="Mayer K.F.X."/>
            <person name="Lu F.H."/>
            <person name="Bevan M.W."/>
            <person name="Leroy P."/>
            <person name="Li P."/>
            <person name="You F.M."/>
            <person name="Sun Q."/>
            <person name="Liu Z."/>
            <person name="Lyons E."/>
            <person name="Wicker T."/>
            <person name="Salzberg S.L."/>
            <person name="Devos K.M."/>
            <person name="Dvorak J."/>
        </authorList>
    </citation>
    <scope>NUCLEOTIDE SEQUENCE [LARGE SCALE GENOMIC DNA]</scope>
    <source>
        <strain evidence="1">cv. AL8/78</strain>
    </source>
</reference>
<reference evidence="2" key="1">
    <citation type="journal article" date="2014" name="Science">
        <title>Ancient hybridizations among the ancestral genomes of bread wheat.</title>
        <authorList>
            <consortium name="International Wheat Genome Sequencing Consortium,"/>
            <person name="Marcussen T."/>
            <person name="Sandve S.R."/>
            <person name="Heier L."/>
            <person name="Spannagl M."/>
            <person name="Pfeifer M."/>
            <person name="Jakobsen K.S."/>
            <person name="Wulff B.B."/>
            <person name="Steuernagel B."/>
            <person name="Mayer K.F."/>
            <person name="Olsen O.A."/>
        </authorList>
    </citation>
    <scope>NUCLEOTIDE SEQUENCE [LARGE SCALE GENOMIC DNA]</scope>
    <source>
        <strain evidence="2">cv. AL8/78</strain>
    </source>
</reference>
<dbReference type="Proteomes" id="UP000015105">
    <property type="component" value="Chromosome 6D"/>
</dbReference>
<sequence length="162" mass="18355">GQGEMKWILMMMWKFMPRKIRNERRIKKRSIKGATMTPQILKGMRRMNRGNLEGIAVIARNLGSTPMLQTQIVKTGIEDTKRIEIVPAKMVGTRSLKTVNLEKMGRSIRLCFYLQDLMPGFTGKMFRVEMQAAPLQLPCSAGQISCSSFFRVISIICTVIAA</sequence>
<reference evidence="1" key="4">
    <citation type="submission" date="2019-03" db="UniProtKB">
        <authorList>
            <consortium name="EnsemblPlants"/>
        </authorList>
    </citation>
    <scope>IDENTIFICATION</scope>
</reference>
<protein>
    <submittedName>
        <fullName evidence="1">Uncharacterized protein</fullName>
    </submittedName>
</protein>
<proteinExistence type="predicted"/>
<dbReference type="Gramene" id="AET6Gv20067100.5">
    <property type="protein sequence ID" value="AET6Gv20067100.5"/>
    <property type="gene ID" value="AET6Gv20067100"/>
</dbReference>
<dbReference type="EnsemblPlants" id="AET6Gv20067100.5">
    <property type="protein sequence ID" value="AET6Gv20067100.5"/>
    <property type="gene ID" value="AET6Gv20067100"/>
</dbReference>
<reference evidence="2" key="2">
    <citation type="journal article" date="2017" name="Nat. Plants">
        <title>The Aegilops tauschii genome reveals multiple impacts of transposons.</title>
        <authorList>
            <person name="Zhao G."/>
            <person name="Zou C."/>
            <person name="Li K."/>
            <person name="Wang K."/>
            <person name="Li T."/>
            <person name="Gao L."/>
            <person name="Zhang X."/>
            <person name="Wang H."/>
            <person name="Yang Z."/>
            <person name="Liu X."/>
            <person name="Jiang W."/>
            <person name="Mao L."/>
            <person name="Kong X."/>
            <person name="Jiao Y."/>
            <person name="Jia J."/>
        </authorList>
    </citation>
    <scope>NUCLEOTIDE SEQUENCE [LARGE SCALE GENOMIC DNA]</scope>
    <source>
        <strain evidence="2">cv. AL8/78</strain>
    </source>
</reference>
<evidence type="ECO:0000313" key="2">
    <source>
        <dbReference type="Proteomes" id="UP000015105"/>
    </source>
</evidence>
<accession>A0A453MT83</accession>
<dbReference type="AlphaFoldDB" id="A0A453MT83"/>
<reference evidence="1" key="5">
    <citation type="journal article" date="2021" name="G3 (Bethesda)">
        <title>Aegilops tauschii genome assembly Aet v5.0 features greater sequence contiguity and improved annotation.</title>
        <authorList>
            <person name="Wang L."/>
            <person name="Zhu T."/>
            <person name="Rodriguez J.C."/>
            <person name="Deal K.R."/>
            <person name="Dubcovsky J."/>
            <person name="McGuire P.E."/>
            <person name="Lux T."/>
            <person name="Spannagl M."/>
            <person name="Mayer K.F.X."/>
            <person name="Baldrich P."/>
            <person name="Meyers B.C."/>
            <person name="Huo N."/>
            <person name="Gu Y.Q."/>
            <person name="Zhou H."/>
            <person name="Devos K.M."/>
            <person name="Bennetzen J.L."/>
            <person name="Unver T."/>
            <person name="Budak H."/>
            <person name="Gulick P.J."/>
            <person name="Galiba G."/>
            <person name="Kalapos B."/>
            <person name="Nelson D.R."/>
            <person name="Li P."/>
            <person name="You F.M."/>
            <person name="Luo M.C."/>
            <person name="Dvorak J."/>
        </authorList>
    </citation>
    <scope>NUCLEOTIDE SEQUENCE [LARGE SCALE GENOMIC DNA]</scope>
    <source>
        <strain evidence="1">cv. AL8/78</strain>
    </source>
</reference>
<keyword evidence="2" id="KW-1185">Reference proteome</keyword>
<evidence type="ECO:0000313" key="1">
    <source>
        <dbReference type="EnsemblPlants" id="AET6Gv20067100.5"/>
    </source>
</evidence>